<dbReference type="RefSeq" id="WP_131591080.1">
    <property type="nucleotide sequence ID" value="NZ_JAAXDU010000013.1"/>
</dbReference>
<evidence type="ECO:0000313" key="1">
    <source>
        <dbReference type="EMBL" id="NEK48538.1"/>
    </source>
</evidence>
<dbReference type="AlphaFoldDB" id="A0A6P0D5Y2"/>
<comment type="caution">
    <text evidence="1">The sequence shown here is derived from an EMBL/GenBank/DDBJ whole genome shotgun (WGS) entry which is preliminary data.</text>
</comment>
<sequence length="221" mass="25041">MPQYWRGTDYGCEENSLGGARLLVLGEAHHHKQAEIGTEVPGLTEEVVRRHVNGALGSHSRLFSMVERLVTRQLGQSLDRIGRESFWNSVVFANYIPVIAARKPKQRPPSHLWDGAAPQLYRELVKRVEAEIVLVCGRQLWRKKPHDIAIKGAYKVGERPFEAHVINWSDSYGAVATHILHPSGSFGWSYEENLSPVDYLFRVIDERRAVHGTAPVRDFRG</sequence>
<organism evidence="1 2">
    <name type="scientific">Rhizobium leguminosarum</name>
    <dbReference type="NCBI Taxonomy" id="384"/>
    <lineage>
        <taxon>Bacteria</taxon>
        <taxon>Pseudomonadati</taxon>
        <taxon>Pseudomonadota</taxon>
        <taxon>Alphaproteobacteria</taxon>
        <taxon>Hyphomicrobiales</taxon>
        <taxon>Rhizobiaceae</taxon>
        <taxon>Rhizobium/Agrobacterium group</taxon>
        <taxon>Rhizobium</taxon>
    </lineage>
</organism>
<protein>
    <recommendedName>
        <fullName evidence="3">Uracil-DNA glycosylase-like domain-containing protein</fullName>
    </recommendedName>
</protein>
<name>A0A6P0D5Y2_RHILE</name>
<evidence type="ECO:0008006" key="3">
    <source>
        <dbReference type="Google" id="ProtNLM"/>
    </source>
</evidence>
<evidence type="ECO:0000313" key="2">
    <source>
        <dbReference type="Proteomes" id="UP000471409"/>
    </source>
</evidence>
<proteinExistence type="predicted"/>
<dbReference type="Proteomes" id="UP000471409">
    <property type="component" value="Unassembled WGS sequence"/>
</dbReference>
<dbReference type="EMBL" id="WXXP01000002">
    <property type="protein sequence ID" value="NEK48538.1"/>
    <property type="molecule type" value="Genomic_DNA"/>
</dbReference>
<accession>A0A6P0D5Y2</accession>
<gene>
    <name evidence="1" type="ORF">GUK36_03745</name>
</gene>
<reference evidence="1 2" key="1">
    <citation type="submission" date="2020-01" db="EMBL/GenBank/DDBJ databases">
        <title>Rhizobium genotypes associated with high levels of biological nitrogen fixation by grain legumes in a temperate-maritime cropping system.</title>
        <authorList>
            <person name="Maluk M."/>
            <person name="Francesc Ferrando Molina F."/>
            <person name="Lopez Del Egido L."/>
            <person name="Lafos M."/>
            <person name="Langarica-Fuentes A."/>
            <person name="Gebre Yohannes G."/>
            <person name="Young M.W."/>
            <person name="Martin P."/>
            <person name="Gantlett R."/>
            <person name="Kenicer G."/>
            <person name="Hawes C."/>
            <person name="Begg G.S."/>
            <person name="Quilliam R.S."/>
            <person name="Squire G.R."/>
            <person name="Poole P.S."/>
            <person name="Young P.W."/>
            <person name="Iannetta P.M."/>
            <person name="James E.K."/>
        </authorList>
    </citation>
    <scope>NUCLEOTIDE SEQUENCE [LARGE SCALE GENOMIC DNA]</scope>
    <source>
        <strain evidence="1 2">JHI944</strain>
    </source>
</reference>